<sequence>MLIALSDLLPDGNVIPRRTYEAKQMLKSIGLVHNRIHVCPNDCILYRKETKKDVGEINPVVSRLDAWEYVRRDTNGVVTDPAALQVLEYVVTISEQLREHELTNIGTDDLLARVIPLEYSG</sequence>
<keyword evidence="2" id="KW-1185">Reference proteome</keyword>
<dbReference type="AlphaFoldDB" id="A0AAD8NDY2"/>
<gene>
    <name evidence="1" type="ORF">POM88_004922</name>
</gene>
<dbReference type="EMBL" id="JAUIZM010000001">
    <property type="protein sequence ID" value="KAK1405317.1"/>
    <property type="molecule type" value="Genomic_DNA"/>
</dbReference>
<accession>A0AAD8NDY2</accession>
<evidence type="ECO:0000313" key="2">
    <source>
        <dbReference type="Proteomes" id="UP001237642"/>
    </source>
</evidence>
<organism evidence="1 2">
    <name type="scientific">Heracleum sosnowskyi</name>
    <dbReference type="NCBI Taxonomy" id="360622"/>
    <lineage>
        <taxon>Eukaryota</taxon>
        <taxon>Viridiplantae</taxon>
        <taxon>Streptophyta</taxon>
        <taxon>Embryophyta</taxon>
        <taxon>Tracheophyta</taxon>
        <taxon>Spermatophyta</taxon>
        <taxon>Magnoliopsida</taxon>
        <taxon>eudicotyledons</taxon>
        <taxon>Gunneridae</taxon>
        <taxon>Pentapetalae</taxon>
        <taxon>asterids</taxon>
        <taxon>campanulids</taxon>
        <taxon>Apiales</taxon>
        <taxon>Apiaceae</taxon>
        <taxon>Apioideae</taxon>
        <taxon>apioid superclade</taxon>
        <taxon>Tordylieae</taxon>
        <taxon>Tordyliinae</taxon>
        <taxon>Heracleum</taxon>
    </lineage>
</organism>
<name>A0AAD8NDY2_9APIA</name>
<comment type="caution">
    <text evidence="1">The sequence shown here is derived from an EMBL/GenBank/DDBJ whole genome shotgun (WGS) entry which is preliminary data.</text>
</comment>
<dbReference type="PANTHER" id="PTHR10775">
    <property type="entry name" value="OS08G0208400 PROTEIN"/>
    <property type="match status" value="1"/>
</dbReference>
<protein>
    <submittedName>
        <fullName evidence="1">Uncharacterized protein</fullName>
    </submittedName>
</protein>
<dbReference type="PANTHER" id="PTHR10775:SF180">
    <property type="entry name" value="TRANSPOSON, EN_SPM-LIKE, TRANSPOSASE-ASSOCIATED DOMAIN PROTEIN-RELATED"/>
    <property type="match status" value="1"/>
</dbReference>
<reference evidence="1" key="2">
    <citation type="submission" date="2023-05" db="EMBL/GenBank/DDBJ databases">
        <authorList>
            <person name="Schelkunov M.I."/>
        </authorList>
    </citation>
    <scope>NUCLEOTIDE SEQUENCE</scope>
    <source>
        <strain evidence="1">Hsosn_3</strain>
        <tissue evidence="1">Leaf</tissue>
    </source>
</reference>
<proteinExistence type="predicted"/>
<reference evidence="1" key="1">
    <citation type="submission" date="2023-02" db="EMBL/GenBank/DDBJ databases">
        <title>Genome of toxic invasive species Heracleum sosnowskyi carries increased number of genes despite the absence of recent whole-genome duplications.</title>
        <authorList>
            <person name="Schelkunov M."/>
            <person name="Shtratnikova V."/>
            <person name="Makarenko M."/>
            <person name="Klepikova A."/>
            <person name="Omelchenko D."/>
            <person name="Novikova G."/>
            <person name="Obukhova E."/>
            <person name="Bogdanov V."/>
            <person name="Penin A."/>
            <person name="Logacheva M."/>
        </authorList>
    </citation>
    <scope>NUCLEOTIDE SEQUENCE</scope>
    <source>
        <strain evidence="1">Hsosn_3</strain>
        <tissue evidence="1">Leaf</tissue>
    </source>
</reference>
<dbReference type="Proteomes" id="UP001237642">
    <property type="component" value="Unassembled WGS sequence"/>
</dbReference>
<evidence type="ECO:0000313" key="1">
    <source>
        <dbReference type="EMBL" id="KAK1405317.1"/>
    </source>
</evidence>